<keyword evidence="2" id="KW-1185">Reference proteome</keyword>
<name>A0A917I6C5_9HYPH</name>
<dbReference type="GO" id="GO:0019634">
    <property type="term" value="P:organic phosphonate metabolic process"/>
    <property type="evidence" value="ECO:0007669"/>
    <property type="project" value="InterPro"/>
</dbReference>
<protein>
    <submittedName>
        <fullName evidence="1">Carbon-phosphorus lyase</fullName>
    </submittedName>
</protein>
<reference evidence="1" key="1">
    <citation type="journal article" date="2014" name="Int. J. Syst. Evol. Microbiol.">
        <title>Complete genome sequence of Corynebacterium casei LMG S-19264T (=DSM 44701T), isolated from a smear-ripened cheese.</title>
        <authorList>
            <consortium name="US DOE Joint Genome Institute (JGI-PGF)"/>
            <person name="Walter F."/>
            <person name="Albersmeier A."/>
            <person name="Kalinowski J."/>
            <person name="Ruckert C."/>
        </authorList>
    </citation>
    <scope>NUCLEOTIDE SEQUENCE</scope>
    <source>
        <strain evidence="1">CGMCC 1.12214</strain>
    </source>
</reference>
<dbReference type="InterPro" id="IPR008772">
    <property type="entry name" value="Phosphonate_metab_PhnH"/>
</dbReference>
<dbReference type="GO" id="GO:0016829">
    <property type="term" value="F:lyase activity"/>
    <property type="evidence" value="ECO:0007669"/>
    <property type="project" value="UniProtKB-KW"/>
</dbReference>
<dbReference type="AlphaFoldDB" id="A0A917I6C5"/>
<reference evidence="1" key="2">
    <citation type="submission" date="2020-09" db="EMBL/GenBank/DDBJ databases">
        <authorList>
            <person name="Sun Q."/>
            <person name="Zhou Y."/>
        </authorList>
    </citation>
    <scope>NUCLEOTIDE SEQUENCE</scope>
    <source>
        <strain evidence="1">CGMCC 1.12214</strain>
    </source>
</reference>
<dbReference type="PIRSF" id="PIRSF020680">
    <property type="entry name" value="PhnH"/>
    <property type="match status" value="1"/>
</dbReference>
<dbReference type="NCBIfam" id="TIGR03292">
    <property type="entry name" value="PhnH_redo"/>
    <property type="match status" value="1"/>
</dbReference>
<dbReference type="Proteomes" id="UP000603912">
    <property type="component" value="Unassembled WGS sequence"/>
</dbReference>
<dbReference type="Gene3D" id="3.40.50.11310">
    <property type="entry name" value="Bacterial phosphonate metabolism protein PhnH"/>
    <property type="match status" value="1"/>
</dbReference>
<dbReference type="Pfam" id="PF05845">
    <property type="entry name" value="PhnH"/>
    <property type="match status" value="1"/>
</dbReference>
<sequence>MFDAQAVFRCVMMAMARPGLIRTLTVAVKPPGRMAPAAAALALAMCDFESPVWLDDALAADPAVAEFLRFHTGAPIVADPRKASFAFLADGAEMPPLDCFALGSPEYPDRSTTLVIGVDWIDTESGWRLAGPGVNGQTRFSAGPLPHDFLGRLSDNRGLFPRGVDLVFVHGDRVAAIPRSTVVEK</sequence>
<dbReference type="InterPro" id="IPR038058">
    <property type="entry name" value="PhnH-like_sp"/>
</dbReference>
<dbReference type="EMBL" id="BMES01000001">
    <property type="protein sequence ID" value="GGH16016.1"/>
    <property type="molecule type" value="Genomic_DNA"/>
</dbReference>
<accession>A0A917I6C5</accession>
<evidence type="ECO:0000313" key="2">
    <source>
        <dbReference type="Proteomes" id="UP000603912"/>
    </source>
</evidence>
<gene>
    <name evidence="1" type="primary">phnH</name>
    <name evidence="1" type="ORF">GCM10007036_16350</name>
</gene>
<organism evidence="1 2">
    <name type="scientific">Alsobacter metallidurans</name>
    <dbReference type="NCBI Taxonomy" id="340221"/>
    <lineage>
        <taxon>Bacteria</taxon>
        <taxon>Pseudomonadati</taxon>
        <taxon>Pseudomonadota</taxon>
        <taxon>Alphaproteobacteria</taxon>
        <taxon>Hyphomicrobiales</taxon>
        <taxon>Alsobacteraceae</taxon>
        <taxon>Alsobacter</taxon>
    </lineage>
</organism>
<evidence type="ECO:0000313" key="1">
    <source>
        <dbReference type="EMBL" id="GGH16016.1"/>
    </source>
</evidence>
<keyword evidence="1" id="KW-0456">Lyase</keyword>
<proteinExistence type="predicted"/>
<dbReference type="SUPFAM" id="SSF159709">
    <property type="entry name" value="PhnH-like"/>
    <property type="match status" value="1"/>
</dbReference>
<comment type="caution">
    <text evidence="1">The sequence shown here is derived from an EMBL/GenBank/DDBJ whole genome shotgun (WGS) entry which is preliminary data.</text>
</comment>